<evidence type="ECO:0000313" key="2">
    <source>
        <dbReference type="Proteomes" id="UP001152795"/>
    </source>
</evidence>
<name>A0A6S7KA28_PARCT</name>
<proteinExistence type="predicted"/>
<protein>
    <submittedName>
        <fullName evidence="1">Uncharacterized protein</fullName>
    </submittedName>
</protein>
<accession>A0A6S7KA28</accession>
<keyword evidence="2" id="KW-1185">Reference proteome</keyword>
<feature type="non-terminal residue" evidence="1">
    <location>
        <position position="94"/>
    </location>
</feature>
<evidence type="ECO:0000313" key="1">
    <source>
        <dbReference type="EMBL" id="CAB4039714.1"/>
    </source>
</evidence>
<organism evidence="1 2">
    <name type="scientific">Paramuricea clavata</name>
    <name type="common">Red gorgonian</name>
    <name type="synonym">Violescent sea-whip</name>
    <dbReference type="NCBI Taxonomy" id="317549"/>
    <lineage>
        <taxon>Eukaryota</taxon>
        <taxon>Metazoa</taxon>
        <taxon>Cnidaria</taxon>
        <taxon>Anthozoa</taxon>
        <taxon>Octocorallia</taxon>
        <taxon>Malacalcyonacea</taxon>
        <taxon>Plexauridae</taxon>
        <taxon>Paramuricea</taxon>
    </lineage>
</organism>
<dbReference type="AlphaFoldDB" id="A0A6S7KA28"/>
<gene>
    <name evidence="1" type="ORF">PACLA_8A018078</name>
</gene>
<dbReference type="EMBL" id="CACRXK020025775">
    <property type="protein sequence ID" value="CAB4039714.1"/>
    <property type="molecule type" value="Genomic_DNA"/>
</dbReference>
<reference evidence="1" key="1">
    <citation type="submission" date="2020-04" db="EMBL/GenBank/DDBJ databases">
        <authorList>
            <person name="Alioto T."/>
            <person name="Alioto T."/>
            <person name="Gomez Garrido J."/>
        </authorList>
    </citation>
    <scope>NUCLEOTIDE SEQUENCE</scope>
    <source>
        <strain evidence="1">A484AB</strain>
    </source>
</reference>
<comment type="caution">
    <text evidence="1">The sequence shown here is derived from an EMBL/GenBank/DDBJ whole genome shotgun (WGS) entry which is preliminary data.</text>
</comment>
<sequence>MEECLLKDGNVASAVDASKMDLAKTLSAKHCLNFEHYYKFHAALVTLYQHKMQKLQDSQEDGAINLSQKEQIAKEMKVLRCRHPNIFSIHSSIF</sequence>
<dbReference type="Proteomes" id="UP001152795">
    <property type="component" value="Unassembled WGS sequence"/>
</dbReference>